<dbReference type="EMBL" id="BPLR01019353">
    <property type="protein sequence ID" value="GIX66923.1"/>
    <property type="molecule type" value="Genomic_DNA"/>
</dbReference>
<evidence type="ECO:0000256" key="1">
    <source>
        <dbReference type="SAM" id="MobiDB-lite"/>
    </source>
</evidence>
<gene>
    <name evidence="2" type="ORF">CEXT_70591</name>
</gene>
<proteinExistence type="predicted"/>
<organism evidence="2 3">
    <name type="scientific">Caerostris extrusa</name>
    <name type="common">Bark spider</name>
    <name type="synonym">Caerostris bankana</name>
    <dbReference type="NCBI Taxonomy" id="172846"/>
    <lineage>
        <taxon>Eukaryota</taxon>
        <taxon>Metazoa</taxon>
        <taxon>Ecdysozoa</taxon>
        <taxon>Arthropoda</taxon>
        <taxon>Chelicerata</taxon>
        <taxon>Arachnida</taxon>
        <taxon>Araneae</taxon>
        <taxon>Araneomorphae</taxon>
        <taxon>Entelegynae</taxon>
        <taxon>Araneoidea</taxon>
        <taxon>Araneidae</taxon>
        <taxon>Caerostris</taxon>
    </lineage>
</organism>
<keyword evidence="3" id="KW-1185">Reference proteome</keyword>
<accession>A0AAV4M3R2</accession>
<dbReference type="AlphaFoldDB" id="A0AAV4M3R2"/>
<feature type="region of interest" description="Disordered" evidence="1">
    <location>
        <begin position="1"/>
        <end position="24"/>
    </location>
</feature>
<name>A0AAV4M3R2_CAEEX</name>
<dbReference type="Proteomes" id="UP001054945">
    <property type="component" value="Unassembled WGS sequence"/>
</dbReference>
<evidence type="ECO:0000313" key="2">
    <source>
        <dbReference type="EMBL" id="GIX66923.1"/>
    </source>
</evidence>
<sequence length="128" mass="14289">MSYSFFPPSPSDLQNQHRSSPAGAGPFQNGVVAMGQSYLLFPCHASAVEFVFRMREGNLQLLESLKLTCKCENIRLKQFVSHGTLFSPPHPLEVHDVTINDVIGRPTQRTSSTPFGRHFCPITHVHIN</sequence>
<evidence type="ECO:0000313" key="3">
    <source>
        <dbReference type="Proteomes" id="UP001054945"/>
    </source>
</evidence>
<reference evidence="2 3" key="1">
    <citation type="submission" date="2021-06" db="EMBL/GenBank/DDBJ databases">
        <title>Caerostris extrusa draft genome.</title>
        <authorList>
            <person name="Kono N."/>
            <person name="Arakawa K."/>
        </authorList>
    </citation>
    <scope>NUCLEOTIDE SEQUENCE [LARGE SCALE GENOMIC DNA]</scope>
</reference>
<comment type="caution">
    <text evidence="2">The sequence shown here is derived from an EMBL/GenBank/DDBJ whole genome shotgun (WGS) entry which is preliminary data.</text>
</comment>
<protein>
    <submittedName>
        <fullName evidence="2">Uncharacterized protein</fullName>
    </submittedName>
</protein>